<accession>A0A7X2T279</accession>
<keyword evidence="3" id="KW-1185">Reference proteome</keyword>
<evidence type="ECO:0000256" key="1">
    <source>
        <dbReference type="SAM" id="Phobius"/>
    </source>
</evidence>
<comment type="caution">
    <text evidence="2">The sequence shown here is derived from an EMBL/GenBank/DDBJ whole genome shotgun (WGS) entry which is preliminary data.</text>
</comment>
<dbReference type="AlphaFoldDB" id="A0A7X2T279"/>
<name>A0A7X2T279_9CLOT</name>
<protein>
    <submittedName>
        <fullName evidence="2">DUF2812 domain-containing protein</fullName>
    </submittedName>
</protein>
<sequence length="206" mass="23970">MRIYKIFTDYAKEEKWLNEMANEGYEVVSTGCGYKFKNITPEDAVYKIDFRTFKSKNDFLDYCTMFEDCGWKHISGTKSSGKQYFKKISDDGDDDIFSDNMSRAARYKRASEVWGSLACCYLALLVCFSINGVVNINALFNPKELYFTPGLWEMTGLSFVRAFLFETPFAIGRGFIWLAFPIGMMIYFYFSVKSKKLYKETKKNEI</sequence>
<keyword evidence="1" id="KW-0472">Membrane</keyword>
<evidence type="ECO:0000313" key="2">
    <source>
        <dbReference type="EMBL" id="MSR91935.1"/>
    </source>
</evidence>
<dbReference type="EMBL" id="VULX01000018">
    <property type="protein sequence ID" value="MSR91935.1"/>
    <property type="molecule type" value="Genomic_DNA"/>
</dbReference>
<proteinExistence type="predicted"/>
<feature type="transmembrane region" description="Helical" evidence="1">
    <location>
        <begin position="113"/>
        <end position="134"/>
    </location>
</feature>
<keyword evidence="1" id="KW-1133">Transmembrane helix</keyword>
<dbReference type="Proteomes" id="UP000460287">
    <property type="component" value="Unassembled WGS sequence"/>
</dbReference>
<reference evidence="2 3" key="1">
    <citation type="submission" date="2019-08" db="EMBL/GenBank/DDBJ databases">
        <title>In-depth cultivation of the pig gut microbiome towards novel bacterial diversity and tailored functional studies.</title>
        <authorList>
            <person name="Wylensek D."/>
            <person name="Hitch T.C.A."/>
            <person name="Clavel T."/>
        </authorList>
    </citation>
    <scope>NUCLEOTIDE SEQUENCE [LARGE SCALE GENOMIC DNA]</scope>
    <source>
        <strain evidence="2 3">WCA-383-APC-5B</strain>
    </source>
</reference>
<dbReference type="InterPro" id="IPR021359">
    <property type="entry name" value="DUF2812"/>
</dbReference>
<dbReference type="Pfam" id="PF11193">
    <property type="entry name" value="DUF2812"/>
    <property type="match status" value="1"/>
</dbReference>
<evidence type="ECO:0000313" key="3">
    <source>
        <dbReference type="Proteomes" id="UP000460287"/>
    </source>
</evidence>
<dbReference type="RefSeq" id="WP_154531835.1">
    <property type="nucleotide sequence ID" value="NZ_JAQXTV010000005.1"/>
</dbReference>
<organism evidence="2 3">
    <name type="scientific">Inconstantimicrobium porci</name>
    <dbReference type="NCBI Taxonomy" id="2652291"/>
    <lineage>
        <taxon>Bacteria</taxon>
        <taxon>Bacillati</taxon>
        <taxon>Bacillota</taxon>
        <taxon>Clostridia</taxon>
        <taxon>Eubacteriales</taxon>
        <taxon>Clostridiaceae</taxon>
        <taxon>Inconstantimicrobium</taxon>
    </lineage>
</organism>
<feature type="transmembrane region" description="Helical" evidence="1">
    <location>
        <begin position="174"/>
        <end position="192"/>
    </location>
</feature>
<gene>
    <name evidence="2" type="ORF">FYJ33_11120</name>
</gene>
<keyword evidence="1" id="KW-0812">Transmembrane</keyword>